<reference evidence="1" key="2">
    <citation type="submission" date="2022-01" db="EMBL/GenBank/DDBJ databases">
        <authorList>
            <person name="Yamashiro T."/>
            <person name="Shiraishi A."/>
            <person name="Satake H."/>
            <person name="Nakayama K."/>
        </authorList>
    </citation>
    <scope>NUCLEOTIDE SEQUENCE</scope>
</reference>
<reference evidence="1" key="1">
    <citation type="journal article" date="2022" name="Int. J. Mol. Sci.">
        <title>Draft Genome of Tanacetum Coccineum: Genomic Comparison of Closely Related Tanacetum-Family Plants.</title>
        <authorList>
            <person name="Yamashiro T."/>
            <person name="Shiraishi A."/>
            <person name="Nakayama K."/>
            <person name="Satake H."/>
        </authorList>
    </citation>
    <scope>NUCLEOTIDE SEQUENCE</scope>
</reference>
<evidence type="ECO:0000313" key="2">
    <source>
        <dbReference type="Proteomes" id="UP001151760"/>
    </source>
</evidence>
<protein>
    <submittedName>
        <fullName evidence="1">Uncharacterized protein</fullName>
    </submittedName>
</protein>
<comment type="caution">
    <text evidence="1">The sequence shown here is derived from an EMBL/GenBank/DDBJ whole genome shotgun (WGS) entry which is preliminary data.</text>
</comment>
<proteinExistence type="predicted"/>
<sequence>MRIKGQDGQFNGSNTCWQSYTSSNSPHWSITSKNDTLAGVEAQRMMGFILKALTEVAQMSQSWIATLAIRVRSFGDLMDENHYPIIGRIQGMI</sequence>
<organism evidence="1 2">
    <name type="scientific">Tanacetum coccineum</name>
    <dbReference type="NCBI Taxonomy" id="301880"/>
    <lineage>
        <taxon>Eukaryota</taxon>
        <taxon>Viridiplantae</taxon>
        <taxon>Streptophyta</taxon>
        <taxon>Embryophyta</taxon>
        <taxon>Tracheophyta</taxon>
        <taxon>Spermatophyta</taxon>
        <taxon>Magnoliopsida</taxon>
        <taxon>eudicotyledons</taxon>
        <taxon>Gunneridae</taxon>
        <taxon>Pentapetalae</taxon>
        <taxon>asterids</taxon>
        <taxon>campanulids</taxon>
        <taxon>Asterales</taxon>
        <taxon>Asteraceae</taxon>
        <taxon>Asteroideae</taxon>
        <taxon>Anthemideae</taxon>
        <taxon>Anthemidinae</taxon>
        <taxon>Tanacetum</taxon>
    </lineage>
</organism>
<evidence type="ECO:0000313" key="1">
    <source>
        <dbReference type="EMBL" id="GJS88557.1"/>
    </source>
</evidence>
<dbReference type="Proteomes" id="UP001151760">
    <property type="component" value="Unassembled WGS sequence"/>
</dbReference>
<gene>
    <name evidence="1" type="ORF">Tco_0771193</name>
</gene>
<accession>A0ABQ4ZHW0</accession>
<keyword evidence="2" id="KW-1185">Reference proteome</keyword>
<name>A0ABQ4ZHW0_9ASTR</name>
<dbReference type="EMBL" id="BQNB010011282">
    <property type="protein sequence ID" value="GJS88557.1"/>
    <property type="molecule type" value="Genomic_DNA"/>
</dbReference>